<proteinExistence type="inferred from homology"/>
<dbReference type="Proteomes" id="UP000612899">
    <property type="component" value="Unassembled WGS sequence"/>
</dbReference>
<dbReference type="PROSITE" id="PS51892">
    <property type="entry name" value="SUBTILASE"/>
    <property type="match status" value="1"/>
</dbReference>
<protein>
    <submittedName>
        <fullName evidence="10">Type VII secretion-associated serine protease</fullName>
    </submittedName>
</protein>
<organism evidence="10 11">
    <name type="scientific">Rhizocola hellebori</name>
    <dbReference type="NCBI Taxonomy" id="1392758"/>
    <lineage>
        <taxon>Bacteria</taxon>
        <taxon>Bacillati</taxon>
        <taxon>Actinomycetota</taxon>
        <taxon>Actinomycetes</taxon>
        <taxon>Micromonosporales</taxon>
        <taxon>Micromonosporaceae</taxon>
        <taxon>Rhizocola</taxon>
    </lineage>
</organism>
<dbReference type="PRINTS" id="PR00723">
    <property type="entry name" value="SUBTILISIN"/>
</dbReference>
<dbReference type="InterPro" id="IPR050131">
    <property type="entry name" value="Peptidase_S8_subtilisin-like"/>
</dbReference>
<accession>A0A8J3QH41</accession>
<evidence type="ECO:0000256" key="2">
    <source>
        <dbReference type="ARBA" id="ARBA00022670"/>
    </source>
</evidence>
<feature type="domain" description="Peptidase S8/S53" evidence="9">
    <location>
        <begin position="48"/>
        <end position="295"/>
    </location>
</feature>
<evidence type="ECO:0000259" key="9">
    <source>
        <dbReference type="Pfam" id="PF00082"/>
    </source>
</evidence>
<evidence type="ECO:0000256" key="5">
    <source>
        <dbReference type="PROSITE-ProRule" id="PRU01240"/>
    </source>
</evidence>
<feature type="active site" description="Charge relay system" evidence="5">
    <location>
        <position position="247"/>
    </location>
</feature>
<dbReference type="InterPro" id="IPR036852">
    <property type="entry name" value="Peptidase_S8/S53_dom_sf"/>
</dbReference>
<evidence type="ECO:0000313" key="11">
    <source>
        <dbReference type="Proteomes" id="UP000612899"/>
    </source>
</evidence>
<feature type="active site" description="Charge relay system" evidence="5">
    <location>
        <position position="92"/>
    </location>
</feature>
<evidence type="ECO:0000313" key="10">
    <source>
        <dbReference type="EMBL" id="GIH09201.1"/>
    </source>
</evidence>
<dbReference type="GO" id="GO:0004252">
    <property type="term" value="F:serine-type endopeptidase activity"/>
    <property type="evidence" value="ECO:0007669"/>
    <property type="project" value="UniProtKB-UniRule"/>
</dbReference>
<dbReference type="Gene3D" id="3.40.50.200">
    <property type="entry name" value="Peptidase S8/S53 domain"/>
    <property type="match status" value="1"/>
</dbReference>
<keyword evidence="8" id="KW-0732">Signal</keyword>
<dbReference type="Pfam" id="PF00082">
    <property type="entry name" value="Peptidase_S8"/>
    <property type="match status" value="1"/>
</dbReference>
<evidence type="ECO:0000256" key="4">
    <source>
        <dbReference type="ARBA" id="ARBA00022825"/>
    </source>
</evidence>
<evidence type="ECO:0000256" key="7">
    <source>
        <dbReference type="SAM" id="Phobius"/>
    </source>
</evidence>
<name>A0A8J3QH41_9ACTN</name>
<dbReference type="PANTHER" id="PTHR43806">
    <property type="entry name" value="PEPTIDASE S8"/>
    <property type="match status" value="1"/>
</dbReference>
<feature type="region of interest" description="Disordered" evidence="6">
    <location>
        <begin position="307"/>
        <end position="327"/>
    </location>
</feature>
<feature type="transmembrane region" description="Helical" evidence="7">
    <location>
        <begin position="336"/>
        <end position="356"/>
    </location>
</feature>
<keyword evidence="2 5" id="KW-0645">Protease</keyword>
<dbReference type="InterPro" id="IPR000209">
    <property type="entry name" value="Peptidase_S8/S53_dom"/>
</dbReference>
<keyword evidence="11" id="KW-1185">Reference proteome</keyword>
<feature type="chain" id="PRO_5039424355" evidence="8">
    <location>
        <begin position="18"/>
        <end position="364"/>
    </location>
</feature>
<comment type="caution">
    <text evidence="10">The sequence shown here is derived from an EMBL/GenBank/DDBJ whole genome shotgun (WGS) entry which is preliminary data.</text>
</comment>
<dbReference type="InterPro" id="IPR023827">
    <property type="entry name" value="Peptidase_S8_Asp-AS"/>
</dbReference>
<evidence type="ECO:0000256" key="6">
    <source>
        <dbReference type="SAM" id="MobiDB-lite"/>
    </source>
</evidence>
<dbReference type="PROSITE" id="PS00136">
    <property type="entry name" value="SUBTILASE_ASP"/>
    <property type="match status" value="1"/>
</dbReference>
<keyword evidence="7" id="KW-0472">Membrane</keyword>
<keyword evidence="7" id="KW-1133">Transmembrane helix</keyword>
<feature type="active site" description="Charge relay system" evidence="5">
    <location>
        <position position="57"/>
    </location>
</feature>
<dbReference type="SUPFAM" id="SSF52743">
    <property type="entry name" value="Subtilisin-like"/>
    <property type="match status" value="1"/>
</dbReference>
<sequence length="364" mass="36878">MLHAVAASMLAATVGLAIETPARADNIRDLQWHLSFLEIAKAQAISQGEGITVAVIDSGIDNNHPDMTGNVLTGLDVVVGGSGNGWGDKLGHGTGMAGLIAAHGHGAGNKDGALGLAPKAKILPIRIETGSGYGDGKALAKGVDEAVSRGAKIITVPVNSDANSFDAVQRAVKAGVIVVASTGNRPRENFIGDPAAHPGVVAVGAVDKEGNIAEVSVRGPAVSLVAPGVDIVSASNDDGYRKGTGTSPSTAIVSGAAALVWAKYPKLTSTQVVEHLTKTATDKGAPGRDNDYGFGVLNVLKALTTEPSTAPTASPTQSFQNAPIIEPSDPEPKSNLVLWGTIAGVALIVVGLVVLVSRRRSASR</sequence>
<evidence type="ECO:0000256" key="8">
    <source>
        <dbReference type="SAM" id="SignalP"/>
    </source>
</evidence>
<comment type="similarity">
    <text evidence="1 5">Belongs to the peptidase S8 family.</text>
</comment>
<keyword evidence="4 5" id="KW-0720">Serine protease</keyword>
<keyword evidence="7" id="KW-0812">Transmembrane</keyword>
<feature type="compositionally biased region" description="Low complexity" evidence="6">
    <location>
        <begin position="307"/>
        <end position="318"/>
    </location>
</feature>
<feature type="signal peptide" evidence="8">
    <location>
        <begin position="1"/>
        <end position="17"/>
    </location>
</feature>
<dbReference type="GO" id="GO:0006508">
    <property type="term" value="P:proteolysis"/>
    <property type="evidence" value="ECO:0007669"/>
    <property type="project" value="UniProtKB-KW"/>
</dbReference>
<dbReference type="AlphaFoldDB" id="A0A8J3QH41"/>
<reference evidence="10" key="1">
    <citation type="submission" date="2021-01" db="EMBL/GenBank/DDBJ databases">
        <title>Whole genome shotgun sequence of Rhizocola hellebori NBRC 109834.</title>
        <authorList>
            <person name="Komaki H."/>
            <person name="Tamura T."/>
        </authorList>
    </citation>
    <scope>NUCLEOTIDE SEQUENCE</scope>
    <source>
        <strain evidence="10">NBRC 109834</strain>
    </source>
</reference>
<dbReference type="InterPro" id="IPR015500">
    <property type="entry name" value="Peptidase_S8_subtilisin-rel"/>
</dbReference>
<evidence type="ECO:0000256" key="1">
    <source>
        <dbReference type="ARBA" id="ARBA00011073"/>
    </source>
</evidence>
<dbReference type="EMBL" id="BONY01000063">
    <property type="protein sequence ID" value="GIH09201.1"/>
    <property type="molecule type" value="Genomic_DNA"/>
</dbReference>
<gene>
    <name evidence="10" type="ORF">Rhe02_72680</name>
</gene>
<evidence type="ECO:0000256" key="3">
    <source>
        <dbReference type="ARBA" id="ARBA00022801"/>
    </source>
</evidence>
<dbReference type="PANTHER" id="PTHR43806:SF11">
    <property type="entry name" value="CEREVISIN-RELATED"/>
    <property type="match status" value="1"/>
</dbReference>
<keyword evidence="3 5" id="KW-0378">Hydrolase</keyword>